<evidence type="ECO:0008006" key="3">
    <source>
        <dbReference type="Google" id="ProtNLM"/>
    </source>
</evidence>
<protein>
    <recommendedName>
        <fullName evidence="3">Reverse transcriptase zinc-binding domain-containing protein</fullName>
    </recommendedName>
</protein>
<dbReference type="AlphaFoldDB" id="A0A392M2M8"/>
<gene>
    <name evidence="1" type="ORF">A2U01_0002314</name>
</gene>
<sequence>MCDEEVEDELHVLFGCTSVRESWHTASLGSIMQCAYQQHNAMDRVFAMCKTEERAIVGQIATLLCRGIKVGLSPKSSMSSFLHNNLGHFVASITQAKAWALLHAMKEARHRGLDH</sequence>
<dbReference type="EMBL" id="LXQA010002404">
    <property type="protein sequence ID" value="MCH81525.1"/>
    <property type="molecule type" value="Genomic_DNA"/>
</dbReference>
<organism evidence="1 2">
    <name type="scientific">Trifolium medium</name>
    <dbReference type="NCBI Taxonomy" id="97028"/>
    <lineage>
        <taxon>Eukaryota</taxon>
        <taxon>Viridiplantae</taxon>
        <taxon>Streptophyta</taxon>
        <taxon>Embryophyta</taxon>
        <taxon>Tracheophyta</taxon>
        <taxon>Spermatophyta</taxon>
        <taxon>Magnoliopsida</taxon>
        <taxon>eudicotyledons</taxon>
        <taxon>Gunneridae</taxon>
        <taxon>Pentapetalae</taxon>
        <taxon>rosids</taxon>
        <taxon>fabids</taxon>
        <taxon>Fabales</taxon>
        <taxon>Fabaceae</taxon>
        <taxon>Papilionoideae</taxon>
        <taxon>50 kb inversion clade</taxon>
        <taxon>NPAAA clade</taxon>
        <taxon>Hologalegina</taxon>
        <taxon>IRL clade</taxon>
        <taxon>Trifolieae</taxon>
        <taxon>Trifolium</taxon>
    </lineage>
</organism>
<proteinExistence type="predicted"/>
<comment type="caution">
    <text evidence="1">The sequence shown here is derived from an EMBL/GenBank/DDBJ whole genome shotgun (WGS) entry which is preliminary data.</text>
</comment>
<evidence type="ECO:0000313" key="1">
    <source>
        <dbReference type="EMBL" id="MCH81525.1"/>
    </source>
</evidence>
<reference evidence="1 2" key="1">
    <citation type="journal article" date="2018" name="Front. Plant Sci.">
        <title>Red Clover (Trifolium pratense) and Zigzag Clover (T. medium) - A Picture of Genomic Similarities and Differences.</title>
        <authorList>
            <person name="Dluhosova J."/>
            <person name="Istvanek J."/>
            <person name="Nedelnik J."/>
            <person name="Repkova J."/>
        </authorList>
    </citation>
    <scope>NUCLEOTIDE SEQUENCE [LARGE SCALE GENOMIC DNA]</scope>
    <source>
        <strain evidence="2">cv. 10/8</strain>
        <tissue evidence="1">Leaf</tissue>
    </source>
</reference>
<accession>A0A392M2M8</accession>
<dbReference type="Proteomes" id="UP000265520">
    <property type="component" value="Unassembled WGS sequence"/>
</dbReference>
<feature type="non-terminal residue" evidence="1">
    <location>
        <position position="115"/>
    </location>
</feature>
<evidence type="ECO:0000313" key="2">
    <source>
        <dbReference type="Proteomes" id="UP000265520"/>
    </source>
</evidence>
<name>A0A392M2M8_9FABA</name>
<keyword evidence="2" id="KW-1185">Reference proteome</keyword>